<dbReference type="GO" id="GO:0003677">
    <property type="term" value="F:DNA binding"/>
    <property type="evidence" value="ECO:0007669"/>
    <property type="project" value="UniProtKB-UniRule"/>
</dbReference>
<sequence>MNKKLEEIQDKFIQQIMANMKSYGFPSTIGHVLAVIYYENKPLSLDELSERTGMSKTRMSQVVREMVHLNIAEKVFVKGTRKDYYRVEEDYYRTFISLFTSNWKTVAMRNTRTDQTIYKDLQELHASDDLSEEEHQLVEMYIEDTKESMAYFDWVNRLVDFFESEEVFKYVPKKKIE</sequence>
<dbReference type="SUPFAM" id="SSF46785">
    <property type="entry name" value="Winged helix' DNA-binding domain"/>
    <property type="match status" value="1"/>
</dbReference>
<reference evidence="5" key="1">
    <citation type="submission" date="2024-07" db="EMBL/GenBank/DDBJ databases">
        <title>Halotolerant mesophilic bacterium Ornithinibacillus sp. 4-3, sp. nov., isolated from soil.</title>
        <authorList>
            <person name="Sidarenka A.V."/>
            <person name="Guliayeva D.E."/>
            <person name="Leanovich S.I."/>
            <person name="Hileuskaya K.S."/>
            <person name="Akhremchuk A.E."/>
            <person name="Sikolenko M.A."/>
            <person name="Valentovich L.N."/>
        </authorList>
    </citation>
    <scope>NUCLEOTIDE SEQUENCE</scope>
    <source>
        <strain evidence="5">4-3</strain>
    </source>
</reference>
<dbReference type="PANTHER" id="PTHR38465:SF1">
    <property type="entry name" value="HTH-TYPE TRANSCRIPTIONAL REGULATOR MJ1563-RELATED"/>
    <property type="match status" value="1"/>
</dbReference>
<keyword evidence="1 4" id="KW-0805">Transcription regulation</keyword>
<name>A0AB39HNN4_9BACI</name>
<dbReference type="EMBL" id="CP162599">
    <property type="protein sequence ID" value="XDK33012.1"/>
    <property type="molecule type" value="Genomic_DNA"/>
</dbReference>
<dbReference type="InterPro" id="IPR036388">
    <property type="entry name" value="WH-like_DNA-bd_sf"/>
</dbReference>
<organism evidence="5">
    <name type="scientific">Ornithinibacillus sp. 4-3</name>
    <dbReference type="NCBI Taxonomy" id="3231488"/>
    <lineage>
        <taxon>Bacteria</taxon>
        <taxon>Bacillati</taxon>
        <taxon>Bacillota</taxon>
        <taxon>Bacilli</taxon>
        <taxon>Bacillales</taxon>
        <taxon>Bacillaceae</taxon>
        <taxon>Ornithinibacillus</taxon>
    </lineage>
</organism>
<evidence type="ECO:0000313" key="5">
    <source>
        <dbReference type="EMBL" id="XDK33012.1"/>
    </source>
</evidence>
<dbReference type="Gene3D" id="1.10.10.10">
    <property type="entry name" value="Winged helix-like DNA-binding domain superfamily/Winged helix DNA-binding domain"/>
    <property type="match status" value="1"/>
</dbReference>
<evidence type="ECO:0000256" key="2">
    <source>
        <dbReference type="ARBA" id="ARBA00023125"/>
    </source>
</evidence>
<dbReference type="AlphaFoldDB" id="A0AB39HNN4"/>
<dbReference type="InterPro" id="IPR036390">
    <property type="entry name" value="WH_DNA-bd_sf"/>
</dbReference>
<dbReference type="RefSeq" id="WP_368653699.1">
    <property type="nucleotide sequence ID" value="NZ_CP162599.1"/>
</dbReference>
<accession>A0AB39HNN4</accession>
<dbReference type="PANTHER" id="PTHR38465">
    <property type="entry name" value="HTH-TYPE TRANSCRIPTIONAL REGULATOR MJ1563-RELATED"/>
    <property type="match status" value="1"/>
</dbReference>
<protein>
    <recommendedName>
        <fullName evidence="4">HTH-type transcriptional regulator</fullName>
    </recommendedName>
</protein>
<gene>
    <name evidence="5" type="ORF">AB4Y30_01130</name>
</gene>
<proteinExistence type="inferred from homology"/>
<keyword evidence="2 4" id="KW-0238">DNA-binding</keyword>
<dbReference type="InterPro" id="IPR026282">
    <property type="entry name" value="MJ1563"/>
</dbReference>
<dbReference type="PIRSF" id="PIRSF006707">
    <property type="entry name" value="MJ1563"/>
    <property type="match status" value="1"/>
</dbReference>
<comment type="similarity">
    <text evidence="4">Belongs to the GbsR family.</text>
</comment>
<evidence type="ECO:0000256" key="3">
    <source>
        <dbReference type="ARBA" id="ARBA00023163"/>
    </source>
</evidence>
<dbReference type="InterPro" id="IPR052362">
    <property type="entry name" value="HTH-GbsR_regulator"/>
</dbReference>
<evidence type="ECO:0000256" key="4">
    <source>
        <dbReference type="PIRNR" id="PIRNR006707"/>
    </source>
</evidence>
<keyword evidence="3 4" id="KW-0804">Transcription</keyword>
<evidence type="ECO:0000256" key="1">
    <source>
        <dbReference type="ARBA" id="ARBA00023015"/>
    </source>
</evidence>